<dbReference type="Pfam" id="PF13483">
    <property type="entry name" value="Lactamase_B_3"/>
    <property type="match status" value="1"/>
</dbReference>
<dbReference type="InterPro" id="IPR041141">
    <property type="entry name" value="CmlA_N"/>
</dbReference>
<dbReference type="SUPFAM" id="SSF56281">
    <property type="entry name" value="Metallo-hydrolase/oxidoreductase"/>
    <property type="match status" value="1"/>
</dbReference>
<dbReference type="PANTHER" id="PTHR43546">
    <property type="entry name" value="UPF0173 METAL-DEPENDENT HYDROLASE MJ1163-RELATED"/>
    <property type="match status" value="1"/>
</dbReference>
<feature type="domain" description="Diiron non-heme beta-hydroxylase N-terminal" evidence="1">
    <location>
        <begin position="7"/>
        <end position="237"/>
    </location>
</feature>
<dbReference type="PANTHER" id="PTHR43546:SF4">
    <property type="entry name" value="UPF0282 PROTEIN MJ1629"/>
    <property type="match status" value="1"/>
</dbReference>
<dbReference type="Pfam" id="PF18456">
    <property type="entry name" value="CmlA_N"/>
    <property type="match status" value="1"/>
</dbReference>
<reference evidence="2 3" key="1">
    <citation type="submission" date="2021-08" db="EMBL/GenBank/DDBJ databases">
        <title>The genome sequence of Chitinophaga sp. B61.</title>
        <authorList>
            <person name="Zhang X."/>
        </authorList>
    </citation>
    <scope>NUCLEOTIDE SEQUENCE [LARGE SCALE GENOMIC DNA]</scope>
    <source>
        <strain evidence="2 3">B61</strain>
    </source>
</reference>
<organism evidence="2 3">
    <name type="scientific">Chitinophaga rhizophila</name>
    <dbReference type="NCBI Taxonomy" id="2866212"/>
    <lineage>
        <taxon>Bacteria</taxon>
        <taxon>Pseudomonadati</taxon>
        <taxon>Bacteroidota</taxon>
        <taxon>Chitinophagia</taxon>
        <taxon>Chitinophagales</taxon>
        <taxon>Chitinophagaceae</taxon>
        <taxon>Chitinophaga</taxon>
    </lineage>
</organism>
<dbReference type="EMBL" id="JAICCF010000002">
    <property type="protein sequence ID" value="MBW8684665.1"/>
    <property type="molecule type" value="Genomic_DNA"/>
</dbReference>
<dbReference type="InterPro" id="IPR036866">
    <property type="entry name" value="RibonucZ/Hydroxyglut_hydro"/>
</dbReference>
<comment type="caution">
    <text evidence="2">The sequence shown here is derived from an EMBL/GenBank/DDBJ whole genome shotgun (WGS) entry which is preliminary data.</text>
</comment>
<dbReference type="RefSeq" id="WP_220249882.1">
    <property type="nucleotide sequence ID" value="NZ_JAICCF010000002.1"/>
</dbReference>
<dbReference type="Proteomes" id="UP000812961">
    <property type="component" value="Unassembled WGS sequence"/>
</dbReference>
<dbReference type="InterPro" id="IPR050114">
    <property type="entry name" value="UPF0173_UPF0282_UlaG_hydrolase"/>
</dbReference>
<sequence length="539" mass="62105">MQQQLYYLRPNVVMEPLVDNWYAWSHLISPATAAMNIVGRHMTIMESYMMAPNIHAEAILNPNLRGGPFMDIPVERAGEVKALYQQTVEKQAPLIELSKAIKELDKILAAEAKGFRMEPLYEKVPDILKGYVELYYDRHNHPGFRFFESLLYNSPYYNKDSQSVALWVTDNDHRPFVLSTPRIGEENVLQLQVPFDHPGLDELAKMKRTPRSLEYIKEILSISSEDNALFETFFTQEEPARYEPYTGDKIRMRYFGHACILVETKDISILVDPLISYYGYHSDVDHFSDLHLPDVIDYVLITHNHQDHILFETLLPLRHKIKHIIVPHTNSGKLEDPDLKLMFNNIGFNNVIAIDEMETIRFSDAVITGIPFTGEHSDMNIITKSCYFVQIGQFRLVFLADSRILEPSLYKHIQQVTGDPDVMFLGMECDGAPLSWLYGPLLTKKLSREQDNSRRLSGSDCDKGMSLVNIFNPKEVYVYAMGQEPWVEFISSIKYTDESNPIIQSNHLIRLCEEKGIVAERLFGEKELLYDKQLTPVEA</sequence>
<dbReference type="Gene3D" id="3.60.15.10">
    <property type="entry name" value="Ribonuclease Z/Hydroxyacylglutathione hydrolase-like"/>
    <property type="match status" value="1"/>
</dbReference>
<name>A0ABS7GC04_9BACT</name>
<gene>
    <name evidence="2" type="ORF">K1Y79_10015</name>
</gene>
<evidence type="ECO:0000313" key="3">
    <source>
        <dbReference type="Proteomes" id="UP000812961"/>
    </source>
</evidence>
<keyword evidence="3" id="KW-1185">Reference proteome</keyword>
<proteinExistence type="predicted"/>
<evidence type="ECO:0000313" key="2">
    <source>
        <dbReference type="EMBL" id="MBW8684665.1"/>
    </source>
</evidence>
<protein>
    <submittedName>
        <fullName evidence="2">MBL fold metallo-hydrolase</fullName>
    </submittedName>
</protein>
<evidence type="ECO:0000259" key="1">
    <source>
        <dbReference type="Pfam" id="PF18456"/>
    </source>
</evidence>
<accession>A0ABS7GC04</accession>